<keyword evidence="2" id="KW-0808">Transferase</keyword>
<dbReference type="RefSeq" id="WP_246062490.1">
    <property type="nucleotide sequence ID" value="NZ_VFQC01000003.1"/>
</dbReference>
<proteinExistence type="predicted"/>
<keyword evidence="3" id="KW-1185">Reference proteome</keyword>
<dbReference type="Gene3D" id="3.40.50.150">
    <property type="entry name" value="Vaccinia Virus protein VP39"/>
    <property type="match status" value="1"/>
</dbReference>
<dbReference type="PANTHER" id="PTHR45036:SF1">
    <property type="entry name" value="METHYLTRANSFERASE LIKE 7A"/>
    <property type="match status" value="1"/>
</dbReference>
<dbReference type="SUPFAM" id="SSF53335">
    <property type="entry name" value="S-adenosyl-L-methionine-dependent methyltransferases"/>
    <property type="match status" value="1"/>
</dbReference>
<evidence type="ECO:0000313" key="2">
    <source>
        <dbReference type="EMBL" id="TQN27701.1"/>
    </source>
</evidence>
<dbReference type="GO" id="GO:0008757">
    <property type="term" value="F:S-adenosylmethionine-dependent methyltransferase activity"/>
    <property type="evidence" value="ECO:0007669"/>
    <property type="project" value="InterPro"/>
</dbReference>
<comment type="caution">
    <text evidence="2">The sequence shown here is derived from an EMBL/GenBank/DDBJ whole genome shotgun (WGS) entry which is preliminary data.</text>
</comment>
<dbReference type="GO" id="GO:0032259">
    <property type="term" value="P:methylation"/>
    <property type="evidence" value="ECO:0007669"/>
    <property type="project" value="UniProtKB-KW"/>
</dbReference>
<gene>
    <name evidence="2" type="ORF">FHX37_4427</name>
</gene>
<dbReference type="InterPro" id="IPR052356">
    <property type="entry name" value="Thiol_S-MT"/>
</dbReference>
<dbReference type="InterPro" id="IPR013216">
    <property type="entry name" value="Methyltransf_11"/>
</dbReference>
<dbReference type="EMBL" id="VFQC01000003">
    <property type="protein sequence ID" value="TQN27701.1"/>
    <property type="molecule type" value="Genomic_DNA"/>
</dbReference>
<name>A0A543N792_9ACTN</name>
<feature type="domain" description="Methyltransferase type 11" evidence="1">
    <location>
        <begin position="55"/>
        <end position="148"/>
    </location>
</feature>
<keyword evidence="2" id="KW-0489">Methyltransferase</keyword>
<sequence>MSPSPHVRKSGATDRMRRYWDRQAPRYDRAIARMERLLLEDSRQWLCSKAEGATLEVAIGTGRNLPFYPDGVDLTGIDLSPRMLGIARERARELGMDVDLSEADAQHLPFADSSFDTVLCALSLCSVPDLEATVTEVGRVLRPGGQLLLLDHVRSSSLPVRGLLLTVQGLMSVTSPGNGERMTRRPLLTLREQGFVVQQRDRFKAGVIERLVARRPSE</sequence>
<dbReference type="Pfam" id="PF08241">
    <property type="entry name" value="Methyltransf_11"/>
    <property type="match status" value="1"/>
</dbReference>
<dbReference type="InterPro" id="IPR029063">
    <property type="entry name" value="SAM-dependent_MTases_sf"/>
</dbReference>
<dbReference type="AlphaFoldDB" id="A0A543N792"/>
<evidence type="ECO:0000259" key="1">
    <source>
        <dbReference type="Pfam" id="PF08241"/>
    </source>
</evidence>
<dbReference type="PANTHER" id="PTHR45036">
    <property type="entry name" value="METHYLTRANSFERASE LIKE 7B"/>
    <property type="match status" value="1"/>
</dbReference>
<accession>A0A543N792</accession>
<organism evidence="2 3">
    <name type="scientific">Haloactinospora alba</name>
    <dbReference type="NCBI Taxonomy" id="405555"/>
    <lineage>
        <taxon>Bacteria</taxon>
        <taxon>Bacillati</taxon>
        <taxon>Actinomycetota</taxon>
        <taxon>Actinomycetes</taxon>
        <taxon>Streptosporangiales</taxon>
        <taxon>Nocardiopsidaceae</taxon>
        <taxon>Haloactinospora</taxon>
    </lineage>
</organism>
<dbReference type="Proteomes" id="UP000317422">
    <property type="component" value="Unassembled WGS sequence"/>
</dbReference>
<dbReference type="CDD" id="cd02440">
    <property type="entry name" value="AdoMet_MTases"/>
    <property type="match status" value="1"/>
</dbReference>
<protein>
    <submittedName>
        <fullName evidence="2">Phosphatidylethanolamine N-methyltransferase /phosphatidyl-N-methylethanolamine N-methyltransferase</fullName>
    </submittedName>
</protein>
<evidence type="ECO:0000313" key="3">
    <source>
        <dbReference type="Proteomes" id="UP000317422"/>
    </source>
</evidence>
<reference evidence="2 3" key="1">
    <citation type="submission" date="2019-06" db="EMBL/GenBank/DDBJ databases">
        <title>Sequencing the genomes of 1000 actinobacteria strains.</title>
        <authorList>
            <person name="Klenk H.-P."/>
        </authorList>
    </citation>
    <scope>NUCLEOTIDE SEQUENCE [LARGE SCALE GENOMIC DNA]</scope>
    <source>
        <strain evidence="2 3">DSM 45015</strain>
    </source>
</reference>